<feature type="chain" id="PRO_5047179628" evidence="2">
    <location>
        <begin position="20"/>
        <end position="183"/>
    </location>
</feature>
<dbReference type="InterPro" id="IPR036680">
    <property type="entry name" value="SPOR-like_sf"/>
</dbReference>
<protein>
    <submittedName>
        <fullName evidence="4">SPOR domain-containing protein</fullName>
    </submittedName>
</protein>
<dbReference type="Gene3D" id="3.30.70.1070">
    <property type="entry name" value="Sporulation related repeat"/>
    <property type="match status" value="1"/>
</dbReference>
<feature type="signal peptide" evidence="2">
    <location>
        <begin position="1"/>
        <end position="19"/>
    </location>
</feature>
<dbReference type="RefSeq" id="WP_311663287.1">
    <property type="nucleotide sequence ID" value="NZ_JAVRHT010000018.1"/>
</dbReference>
<evidence type="ECO:0000259" key="3">
    <source>
        <dbReference type="PROSITE" id="PS51724"/>
    </source>
</evidence>
<sequence length="183" mass="19197">MRPLLVLAAALTLSACATTAPPGGPAPPDDEAPAPGYPAYETFDPSGYDAEPERRTDVEHDVPESVMAGRVVVPGGAAPTPAPPPPAGAREVEVDGYRVQVFSSNSRGAAERVRAQALAWWQGAKSQAGAPASLKASVVYLQPYYRVRLGAFATREQADAALRLVRDEFPEAFLVADRVTVGG</sequence>
<evidence type="ECO:0000256" key="1">
    <source>
        <dbReference type="SAM" id="MobiDB-lite"/>
    </source>
</evidence>
<feature type="compositionally biased region" description="Low complexity" evidence="1">
    <location>
        <begin position="33"/>
        <end position="42"/>
    </location>
</feature>
<dbReference type="InterPro" id="IPR007730">
    <property type="entry name" value="SPOR-like_dom"/>
</dbReference>
<keyword evidence="2" id="KW-0732">Signal</keyword>
<dbReference type="Proteomes" id="UP001267426">
    <property type="component" value="Unassembled WGS sequence"/>
</dbReference>
<evidence type="ECO:0000256" key="2">
    <source>
        <dbReference type="SAM" id="SignalP"/>
    </source>
</evidence>
<accession>A0ABU3BRS8</accession>
<gene>
    <name evidence="4" type="ORF">RM540_09005</name>
</gene>
<reference evidence="4 5" key="1">
    <citation type="submission" date="2023-09" db="EMBL/GenBank/DDBJ databases">
        <authorList>
            <person name="Rey-Velasco X."/>
        </authorList>
    </citation>
    <scope>NUCLEOTIDE SEQUENCE [LARGE SCALE GENOMIC DNA]</scope>
    <source>
        <strain evidence="4 5">F394</strain>
    </source>
</reference>
<organism evidence="4 5">
    <name type="scientific">Rubrivirga litoralis</name>
    <dbReference type="NCBI Taxonomy" id="3075598"/>
    <lineage>
        <taxon>Bacteria</taxon>
        <taxon>Pseudomonadati</taxon>
        <taxon>Rhodothermota</taxon>
        <taxon>Rhodothermia</taxon>
        <taxon>Rhodothermales</taxon>
        <taxon>Rubricoccaceae</taxon>
        <taxon>Rubrivirga</taxon>
    </lineage>
</organism>
<keyword evidence="5" id="KW-1185">Reference proteome</keyword>
<evidence type="ECO:0000313" key="4">
    <source>
        <dbReference type="EMBL" id="MDT0631881.1"/>
    </source>
</evidence>
<feature type="domain" description="SPOR" evidence="3">
    <location>
        <begin position="91"/>
        <end position="181"/>
    </location>
</feature>
<evidence type="ECO:0000313" key="5">
    <source>
        <dbReference type="Proteomes" id="UP001267426"/>
    </source>
</evidence>
<comment type="caution">
    <text evidence="4">The sequence shown here is derived from an EMBL/GenBank/DDBJ whole genome shotgun (WGS) entry which is preliminary data.</text>
</comment>
<feature type="region of interest" description="Disordered" evidence="1">
    <location>
        <begin position="17"/>
        <end position="58"/>
    </location>
</feature>
<dbReference type="PROSITE" id="PS51724">
    <property type="entry name" value="SPOR"/>
    <property type="match status" value="1"/>
</dbReference>
<proteinExistence type="predicted"/>
<dbReference type="SUPFAM" id="SSF110997">
    <property type="entry name" value="Sporulation related repeat"/>
    <property type="match status" value="1"/>
</dbReference>
<dbReference type="Pfam" id="PF05036">
    <property type="entry name" value="SPOR"/>
    <property type="match status" value="1"/>
</dbReference>
<name>A0ABU3BRS8_9BACT</name>
<dbReference type="PROSITE" id="PS51257">
    <property type="entry name" value="PROKAR_LIPOPROTEIN"/>
    <property type="match status" value="1"/>
</dbReference>
<dbReference type="EMBL" id="JAVRHT010000018">
    <property type="protein sequence ID" value="MDT0631881.1"/>
    <property type="molecule type" value="Genomic_DNA"/>
</dbReference>